<feature type="domain" description="PIN" evidence="1">
    <location>
        <begin position="5"/>
        <end position="118"/>
    </location>
</feature>
<dbReference type="InterPro" id="IPR002716">
    <property type="entry name" value="PIN_dom"/>
</dbReference>
<dbReference type="AlphaFoldDB" id="A0A0P8CBW6"/>
<reference evidence="2 3" key="1">
    <citation type="submission" date="2015-09" db="EMBL/GenBank/DDBJ databases">
        <title>A metagenomics-based metabolic model of nitrate-dependent anaerobic oxidation of methane by Methanoperedens-like archaea.</title>
        <authorList>
            <person name="Arshad A."/>
            <person name="Speth D.R."/>
            <person name="De Graaf R.M."/>
            <person name="Op Den Camp H.J."/>
            <person name="Jetten M.S."/>
            <person name="Welte C.U."/>
        </authorList>
    </citation>
    <scope>NUCLEOTIDE SEQUENCE [LARGE SCALE GENOMIC DNA]</scope>
</reference>
<organism evidence="2 3">
    <name type="scientific">Candidatus Methanoperedens nitratireducens</name>
    <dbReference type="NCBI Taxonomy" id="1392998"/>
    <lineage>
        <taxon>Archaea</taxon>
        <taxon>Methanobacteriati</taxon>
        <taxon>Methanobacteriota</taxon>
        <taxon>Stenosarchaea group</taxon>
        <taxon>Methanomicrobia</taxon>
        <taxon>Methanosarcinales</taxon>
        <taxon>ANME-2 cluster</taxon>
        <taxon>Candidatus Methanoperedentaceae</taxon>
        <taxon>Candidatus Methanoperedens</taxon>
    </lineage>
</organism>
<dbReference type="Proteomes" id="UP000050360">
    <property type="component" value="Unassembled WGS sequence"/>
</dbReference>
<comment type="caution">
    <text evidence="2">The sequence shown here is derived from an EMBL/GenBank/DDBJ whole genome shotgun (WGS) entry which is preliminary data.</text>
</comment>
<sequence>MMKLVLDSNIIFSALIKKSKTRDIILSDLFELYAPEYIFNEITKHKELLLNKSKLDRGDFDALLLLLQKHIHLLSKDKYNEKMAIAEDILRNIDITDSPFLALAMALSCSIWSNDGHFKQ</sequence>
<evidence type="ECO:0000259" key="1">
    <source>
        <dbReference type="Pfam" id="PF10130"/>
    </source>
</evidence>
<proteinExistence type="predicted"/>
<dbReference type="EMBL" id="LKCM01000099">
    <property type="protein sequence ID" value="KPQ44356.1"/>
    <property type="molecule type" value="Genomic_DNA"/>
</dbReference>
<dbReference type="Pfam" id="PF10130">
    <property type="entry name" value="PIN_2"/>
    <property type="match status" value="1"/>
</dbReference>
<evidence type="ECO:0000313" key="3">
    <source>
        <dbReference type="Proteomes" id="UP000050360"/>
    </source>
</evidence>
<protein>
    <submittedName>
        <fullName evidence="2">Putative nucleotide-binding protein, containing PIN domain</fullName>
    </submittedName>
</protein>
<dbReference type="SUPFAM" id="SSF88723">
    <property type="entry name" value="PIN domain-like"/>
    <property type="match status" value="1"/>
</dbReference>
<accession>A0A0P8CBW6</accession>
<dbReference type="Gene3D" id="3.40.50.1010">
    <property type="entry name" value="5'-nuclease"/>
    <property type="match status" value="1"/>
</dbReference>
<evidence type="ECO:0000313" key="2">
    <source>
        <dbReference type="EMBL" id="KPQ44356.1"/>
    </source>
</evidence>
<gene>
    <name evidence="2" type="ORF">MPEBLZ_01112</name>
</gene>
<dbReference type="InterPro" id="IPR029060">
    <property type="entry name" value="PIN-like_dom_sf"/>
</dbReference>
<name>A0A0P8CBW6_9EURY</name>